<dbReference type="InterPro" id="IPR028082">
    <property type="entry name" value="Peripla_BP_I"/>
</dbReference>
<dbReference type="AlphaFoldDB" id="A0A0R2MK31"/>
<keyword evidence="4" id="KW-0804">Transcription</keyword>
<sequence length="376" mass="42270">MENDTKKTLYMQIAQQLEQQIASNQLHPGDQIPTENELVKQFNVSRMTARNALDLLVSKHLIERFPGRGSFVLNTEDTSNPTGNGSKTIGAIFPKIAPAFGVELLSELSKTADSNNFSLLYTETQNNSFADEARAIQRMRQSAQGIIVWPIPGKVIGNEILKLIIDDYPVVLLDRYIKDVNASYIVTNNQTATTQALEYLVGLGHRHICLVPKENVTDTSIQDRLNSAKRFLETNAETDWTMLLTKGIDYRDSVTVSKEKEKFKKNIKETLAQQPDITAFFVTEYYPATLLYESLVELGYRVPEDFSIVCYDSPTFYGENAIHYTHVQQNEANIAKHAFSMLNRLITGKDKNAAIQQLEAADLVVGETTGPVRKQK</sequence>
<dbReference type="SUPFAM" id="SSF46785">
    <property type="entry name" value="Winged helix' DNA-binding domain"/>
    <property type="match status" value="1"/>
</dbReference>
<evidence type="ECO:0000256" key="4">
    <source>
        <dbReference type="ARBA" id="ARBA00023163"/>
    </source>
</evidence>
<dbReference type="InterPro" id="IPR036388">
    <property type="entry name" value="WH-like_DNA-bd_sf"/>
</dbReference>
<dbReference type="RefSeq" id="WP_057705667.1">
    <property type="nucleotide sequence ID" value="NZ_JQCL01000029.1"/>
</dbReference>
<gene>
    <name evidence="6" type="ORF">IV64_GL001894</name>
</gene>
<dbReference type="InterPro" id="IPR000524">
    <property type="entry name" value="Tscrpt_reg_HTH_GntR"/>
</dbReference>
<evidence type="ECO:0000256" key="3">
    <source>
        <dbReference type="ARBA" id="ARBA00023125"/>
    </source>
</evidence>
<organism evidence="6 7">
    <name type="scientific">Lactiplantibacillus xiangfangensis</name>
    <dbReference type="NCBI Taxonomy" id="942150"/>
    <lineage>
        <taxon>Bacteria</taxon>
        <taxon>Bacillati</taxon>
        <taxon>Bacillota</taxon>
        <taxon>Bacilli</taxon>
        <taxon>Lactobacillales</taxon>
        <taxon>Lactobacillaceae</taxon>
        <taxon>Lactiplantibacillus</taxon>
    </lineage>
</organism>
<keyword evidence="7" id="KW-1185">Reference proteome</keyword>
<dbReference type="Proteomes" id="UP000051783">
    <property type="component" value="Unassembled WGS sequence"/>
</dbReference>
<dbReference type="FunFam" id="1.10.10.10:FF:000079">
    <property type="entry name" value="GntR family transcriptional regulator"/>
    <property type="match status" value="1"/>
</dbReference>
<dbReference type="EMBL" id="JQCL01000029">
    <property type="protein sequence ID" value="KRO14057.1"/>
    <property type="molecule type" value="Genomic_DNA"/>
</dbReference>
<dbReference type="SMART" id="SM00345">
    <property type="entry name" value="HTH_GNTR"/>
    <property type="match status" value="1"/>
</dbReference>
<keyword evidence="2" id="KW-0805">Transcription regulation</keyword>
<dbReference type="InterPro" id="IPR036390">
    <property type="entry name" value="WH_DNA-bd_sf"/>
</dbReference>
<dbReference type="PROSITE" id="PS50949">
    <property type="entry name" value="HTH_GNTR"/>
    <property type="match status" value="1"/>
</dbReference>
<dbReference type="SUPFAM" id="SSF53822">
    <property type="entry name" value="Periplasmic binding protein-like I"/>
    <property type="match status" value="1"/>
</dbReference>
<dbReference type="Gene3D" id="3.40.50.2300">
    <property type="match status" value="2"/>
</dbReference>
<evidence type="ECO:0000256" key="2">
    <source>
        <dbReference type="ARBA" id="ARBA00023015"/>
    </source>
</evidence>
<dbReference type="CDD" id="cd07377">
    <property type="entry name" value="WHTH_GntR"/>
    <property type="match status" value="1"/>
</dbReference>
<comment type="caution">
    <text evidence="6">The sequence shown here is derived from an EMBL/GenBank/DDBJ whole genome shotgun (WGS) entry which is preliminary data.</text>
</comment>
<keyword evidence="1" id="KW-0678">Repressor</keyword>
<dbReference type="PANTHER" id="PTHR30146:SF95">
    <property type="entry name" value="RIBOSE OPERON REPRESSOR"/>
    <property type="match status" value="1"/>
</dbReference>
<dbReference type="CDD" id="cd06267">
    <property type="entry name" value="PBP1_LacI_sugar_binding-like"/>
    <property type="match status" value="1"/>
</dbReference>
<dbReference type="STRING" id="942150.IV64_GL001894"/>
<dbReference type="GO" id="GO:0000976">
    <property type="term" value="F:transcription cis-regulatory region binding"/>
    <property type="evidence" value="ECO:0007669"/>
    <property type="project" value="TreeGrafter"/>
</dbReference>
<dbReference type="Pfam" id="PF00392">
    <property type="entry name" value="GntR"/>
    <property type="match status" value="1"/>
</dbReference>
<dbReference type="InterPro" id="IPR046335">
    <property type="entry name" value="LacI/GalR-like_sensor"/>
</dbReference>
<dbReference type="PRINTS" id="PR00035">
    <property type="entry name" value="HTHGNTR"/>
</dbReference>
<dbReference type="PATRIC" id="fig|942150.3.peg.1968"/>
<dbReference type="Gene3D" id="1.10.10.10">
    <property type="entry name" value="Winged helix-like DNA-binding domain superfamily/Winged helix DNA-binding domain"/>
    <property type="match status" value="1"/>
</dbReference>
<dbReference type="GO" id="GO:0003700">
    <property type="term" value="F:DNA-binding transcription factor activity"/>
    <property type="evidence" value="ECO:0007669"/>
    <property type="project" value="InterPro"/>
</dbReference>
<feature type="domain" description="HTH gntR-type" evidence="5">
    <location>
        <begin position="7"/>
        <end position="75"/>
    </location>
</feature>
<proteinExistence type="predicted"/>
<accession>A0A0R2MK31</accession>
<evidence type="ECO:0000256" key="1">
    <source>
        <dbReference type="ARBA" id="ARBA00022491"/>
    </source>
</evidence>
<name>A0A0R2MK31_9LACO</name>
<dbReference type="PANTHER" id="PTHR30146">
    <property type="entry name" value="LACI-RELATED TRANSCRIPTIONAL REPRESSOR"/>
    <property type="match status" value="1"/>
</dbReference>
<evidence type="ECO:0000313" key="7">
    <source>
        <dbReference type="Proteomes" id="UP000051783"/>
    </source>
</evidence>
<dbReference type="Pfam" id="PF13377">
    <property type="entry name" value="Peripla_BP_3"/>
    <property type="match status" value="1"/>
</dbReference>
<reference evidence="6 7" key="1">
    <citation type="journal article" date="2015" name="Genome Announc.">
        <title>Expanding the biotechnology potential of lactobacilli through comparative genomics of 213 strains and associated genera.</title>
        <authorList>
            <person name="Sun Z."/>
            <person name="Harris H.M."/>
            <person name="McCann A."/>
            <person name="Guo C."/>
            <person name="Argimon S."/>
            <person name="Zhang W."/>
            <person name="Yang X."/>
            <person name="Jeffery I.B."/>
            <person name="Cooney J.C."/>
            <person name="Kagawa T.F."/>
            <person name="Liu W."/>
            <person name="Song Y."/>
            <person name="Salvetti E."/>
            <person name="Wrobel A."/>
            <person name="Rasinkangas P."/>
            <person name="Parkhill J."/>
            <person name="Rea M.C."/>
            <person name="O'Sullivan O."/>
            <person name="Ritari J."/>
            <person name="Douillard F.P."/>
            <person name="Paul Ross R."/>
            <person name="Yang R."/>
            <person name="Briner A.E."/>
            <person name="Felis G.E."/>
            <person name="de Vos W.M."/>
            <person name="Barrangou R."/>
            <person name="Klaenhammer T.R."/>
            <person name="Caufield P.W."/>
            <person name="Cui Y."/>
            <person name="Zhang H."/>
            <person name="O'Toole P.W."/>
        </authorList>
    </citation>
    <scope>NUCLEOTIDE SEQUENCE [LARGE SCALE GENOMIC DNA]</scope>
    <source>
        <strain evidence="6 7">LMG 26013</strain>
    </source>
</reference>
<keyword evidence="3" id="KW-0238">DNA-binding</keyword>
<protein>
    <recommendedName>
        <fullName evidence="5">HTH gntR-type domain-containing protein</fullName>
    </recommendedName>
</protein>
<evidence type="ECO:0000259" key="5">
    <source>
        <dbReference type="PROSITE" id="PS50949"/>
    </source>
</evidence>
<evidence type="ECO:0000313" key="6">
    <source>
        <dbReference type="EMBL" id="KRO14057.1"/>
    </source>
</evidence>